<reference evidence="2 3" key="1">
    <citation type="submission" date="2016-04" db="EMBL/GenBank/DDBJ databases">
        <title>High quality genome of the nematocidal Bacillus thuringiensis MYBT18246.</title>
        <authorList>
            <person name="Hollensteiner J."/>
            <person name="Poehlein A."/>
            <person name="Sproeer C."/>
            <person name="Bunk B."/>
            <person name="Rosenstiel P."/>
            <person name="Schulenburg H."/>
            <person name="Liesegang H."/>
        </authorList>
    </citation>
    <scope>NUCLEOTIDE SEQUENCE [LARGE SCALE GENOMIC DNA]</scope>
    <source>
        <strain evidence="2 3">MYBT18246</strain>
        <plasmid evidence="2 3">p101287</plasmid>
        <plasmid evidence="1 3">p142098</plasmid>
    </source>
</reference>
<evidence type="ECO:0000313" key="3">
    <source>
        <dbReference type="Proteomes" id="UP000092743"/>
    </source>
</evidence>
<dbReference type="Proteomes" id="UP000092743">
    <property type="component" value="Plasmid p142098"/>
</dbReference>
<geneLocation type="plasmid" evidence="1 3">
    <name>p142098</name>
</geneLocation>
<proteinExistence type="predicted"/>
<organism evidence="2 3">
    <name type="scientific">Bacillus thuringiensis</name>
    <dbReference type="NCBI Taxonomy" id="1428"/>
    <lineage>
        <taxon>Bacteria</taxon>
        <taxon>Bacillati</taxon>
        <taxon>Bacillota</taxon>
        <taxon>Bacilli</taxon>
        <taxon>Bacillales</taxon>
        <taxon>Bacillaceae</taxon>
        <taxon>Bacillus</taxon>
        <taxon>Bacillus cereus group</taxon>
    </lineage>
</organism>
<accession>A0A9W3SJ24</accession>
<sequence length="40" mass="4140">MKNLNQCIDIPPTLIPFIVISESSNQCGHVPGNGIGDCGG</sequence>
<dbReference type="EMBL" id="CP015356">
    <property type="protein sequence ID" value="ANS52373.1"/>
    <property type="molecule type" value="Genomic_DNA"/>
</dbReference>
<dbReference type="Proteomes" id="UP000092743">
    <property type="component" value="Plasmid p101287"/>
</dbReference>
<dbReference type="AlphaFoldDB" id="A0A9W3SJ24"/>
<evidence type="ECO:0000313" key="2">
    <source>
        <dbReference type="EMBL" id="ANS52373.1"/>
    </source>
</evidence>
<name>A0A9W3SJ24_BACTU</name>
<dbReference type="EMBL" id="CP015352">
    <property type="protein sequence ID" value="ANS51839.1"/>
    <property type="molecule type" value="Genomic_DNA"/>
</dbReference>
<geneLocation type="plasmid" evidence="2 3">
    <name>p101287</name>
</geneLocation>
<evidence type="ECO:0000313" key="1">
    <source>
        <dbReference type="EMBL" id="ANS51839.1"/>
    </source>
</evidence>
<keyword evidence="2" id="KW-0614">Plasmid</keyword>
<protein>
    <submittedName>
        <fullName evidence="2">Uncharacterized protein</fullName>
    </submittedName>
</protein>
<gene>
    <name evidence="1" type="ORF">BT246_65470</name>
    <name evidence="2" type="ORF">BT246_70830</name>
</gene>